<dbReference type="InterPro" id="IPR002035">
    <property type="entry name" value="VWF_A"/>
</dbReference>
<sequence>CEATEVPLPHSPIIPDGHVLQIPIEEKVTLKVTESGGSSKANPPSAQLGGNKANKGDPGNNTFDDSLANFPTLFRLLDLYSEHGSGGLVEKVLIDQDGLRRLLNTLLPGSYESVSKIDFKALDKCAIKPLGVYGSKTEIVRFLREINCLSADSERSLLTSFGSHNDLRSGLYLALPLDREIKQPKIERAYILYWPEDSTWDDKAISSVRRNRITFMRYLSKLTDQMIALVSPEQSSAMVWAQAQRGGVGHGIQSEMFDESRMFSFEVEKSTEQEEDAIASPGFTVTIDTRKMQGFGDALQILLVPGEEKAGLMHSLLEPATMITEQRNETMYPAHLRSMIGGKSRPIALGNLTGDQLKILAEHGLREAYPKPFVQYEKRMTQEEEDRKREYDESMNAMKANTQQDREQLKRFIGLIVQGRYSNVYPSLGIHEPNLGSPEFDSLQAKYPGLANAARAIKSNPDIGNITDSEFKDLKLAWHTIREYLLQDPPPSRTQQADFVKGILGDSSDGEWAVVTKGKGAKHSSKFSFRAAKDAVFTLFGYEAKPPATPLPDPDFAQTLQPLADAFPILSQLTGRILACLKTYLDTLGNRLVRESLDRVVDGEEGHLKGLISNERRRRFQIESEATGRDLLDNLRSLMPASPSNYMRIDSVGLEKVHGGTKFRVYSEHTTERGPRIIYTIYPFELTEHDIRHCRSNEQHVPEPRLSTKQFFRFRLYEGFKTKFLQLIRDKCLVIVQGPNQFDIYIDDIVRLPLSIEKTNPKRSIKYDRLGDPSRCVFAFDEGTRLLALFHCTDSKGPELSLYGFDETFSIIQARGSPFSLKEWYDTEVTIDKICFVSGAEEVCLIETSGRARVLSLVTLNFRPASVQIPGAVVDAFSAPDGSCLLVSVAVEKPSLLEHKLLVFHWASFGATQSGITPTVLPVSNAGRVVTSFEGRNHIHLASFSARTMAVTSVTLLVKQKATEFSFRSNQTDSSTSSTETVNNCLIDCHMDVWTRFPVAPAVPRSTLSSLGREPRKLVFASTSSMHPVDSYFSRVITKFERTTCKPIDTELRSISVVALSDPFNTLIQNTHCSKYPLGGFVVEFICLIPLHLAITRDNRFIPLKDGVWDPEHERSLLGADVPAIINSLSIGWYESLFQSYMATKPVRVVSSMDEQSVGKSYCLNHFADTTFAGSAMRTTEGVWLSCTPTNDYLLVSLDFEGVHSIERSAQEDALLVLFNTAISNLLFTPAPKSFQSSAMVLDPESNPSLFNSTLAIIIKDVTDSDSKDIVKEFSLKFHKIVQKEQEQNFISRLHRGKVQIIPWPVINSSSFYMLFNHLRRYLDAQPITHPSGGGFLHNMKTLMAKIKASDWGSLDQNLAAHRAQQLDRGLHTALSRGSTDQDDTQTPLKVNLDTDEDVPMGGSAVVFFLPDISGAVVKSDEDEAEKALDVLICSCLASSTIDQRHITGESVYIESLQQQLFELLDQRLEHVRCWVQVNVQRFPEGNQDIRNIMRRNLFNLPLSLHTAAPTFGGGTNVALRIIVRSLVRYMKIILNQLCVDYLRVIVPSICVTSKPIHVDRIVILPTKMDVPDHVLSHYTMRANIYAPRACILVVRRVVCRIYIPDTEALDSATYRGMNRMYATAAVILVRAPWNVSSVGACAMRLITSTDWTPARFTSVAKRTVIETQPSTVEEQFSGRHETFQYTRYTQVEQRLTCVISIPSGELQHAGEHSHTTDEKAFHYCNVRCPSCQYLCTLPLGHPQQLHETSHGSMTTTQWAIQGTDQDARYELNGRNFGAGDEGAPMLCHMVCSAQGRHAHIEFCREPDTCRGGAELEHIGERMHPDPNRPKDWISHRLKWARSGPEHNATATAPANPSYCNLPIFHPRQDRRAAPTNGYVSADGHCFDCVNPARLHQAYHVVFVIDSSGSMGSGDRTPLSNTPVTQLLRARCNNRYGAVLSALHGFWLSRETAQATAQPRQDAYSVVTFNNSPTTRLANNFTSTTDQLLSQLVQTSASGGTNFNSALAHAQTLIRTHWNSDKAPVLVFLSDGQCSLDRNTLYDMCRACVQLGKPLALYSVSFGPEQSSAPLREMARIAGEVYVSAPRNILGNIQGNPCAYYNAIDSIQLADTFLGISNSLQKPRASLIGQSSGRRAL</sequence>
<organism evidence="3 4">
    <name type="scientific">Rhizoctonia solani</name>
    <dbReference type="NCBI Taxonomy" id="456999"/>
    <lineage>
        <taxon>Eukaryota</taxon>
        <taxon>Fungi</taxon>
        <taxon>Dikarya</taxon>
        <taxon>Basidiomycota</taxon>
        <taxon>Agaricomycotina</taxon>
        <taxon>Agaricomycetes</taxon>
        <taxon>Cantharellales</taxon>
        <taxon>Ceratobasidiaceae</taxon>
        <taxon>Rhizoctonia</taxon>
    </lineage>
</organism>
<accession>A0A8H3CMF3</accession>
<dbReference type="InterPro" id="IPR027417">
    <property type="entry name" value="P-loop_NTPase"/>
</dbReference>
<dbReference type="InterPro" id="IPR036465">
    <property type="entry name" value="vWFA_dom_sf"/>
</dbReference>
<reference evidence="3" key="1">
    <citation type="submission" date="2021-01" db="EMBL/GenBank/DDBJ databases">
        <authorList>
            <person name="Kaushik A."/>
        </authorList>
    </citation>
    <scope>NUCLEOTIDE SEQUENCE</scope>
    <source>
        <strain evidence="3">Type strain: AG8-Rh-89/</strain>
    </source>
</reference>
<feature type="region of interest" description="Disordered" evidence="1">
    <location>
        <begin position="33"/>
        <end position="62"/>
    </location>
</feature>
<feature type="domain" description="VWFA" evidence="2">
    <location>
        <begin position="1900"/>
        <end position="2120"/>
    </location>
</feature>
<feature type="region of interest" description="Disordered" evidence="1">
    <location>
        <begin position="1375"/>
        <end position="1395"/>
    </location>
</feature>
<feature type="compositionally biased region" description="Polar residues" evidence="1">
    <location>
        <begin position="35"/>
        <end position="45"/>
    </location>
</feature>
<dbReference type="Pfam" id="PF13519">
    <property type="entry name" value="VWA_2"/>
    <property type="match status" value="1"/>
</dbReference>
<evidence type="ECO:0000313" key="4">
    <source>
        <dbReference type="Proteomes" id="UP000663850"/>
    </source>
</evidence>
<dbReference type="Gene3D" id="3.40.50.410">
    <property type="entry name" value="von Willebrand factor, type A domain"/>
    <property type="match status" value="1"/>
</dbReference>
<proteinExistence type="predicted"/>
<dbReference type="EMBL" id="CAJMWZ010004232">
    <property type="protein sequence ID" value="CAE6486977.1"/>
    <property type="molecule type" value="Genomic_DNA"/>
</dbReference>
<dbReference type="PANTHER" id="PTHR22796">
    <property type="entry name" value="URG4-RELATED"/>
    <property type="match status" value="1"/>
</dbReference>
<feature type="non-terminal residue" evidence="3">
    <location>
        <position position="1"/>
    </location>
</feature>
<dbReference type="SMART" id="SM00327">
    <property type="entry name" value="VWA"/>
    <property type="match status" value="1"/>
</dbReference>
<dbReference type="PANTHER" id="PTHR22796:SF1">
    <property type="entry name" value="VWFA DOMAIN-CONTAINING PROTEIN"/>
    <property type="match status" value="1"/>
</dbReference>
<evidence type="ECO:0000256" key="1">
    <source>
        <dbReference type="SAM" id="MobiDB-lite"/>
    </source>
</evidence>
<evidence type="ECO:0000259" key="2">
    <source>
        <dbReference type="PROSITE" id="PS50234"/>
    </source>
</evidence>
<dbReference type="Proteomes" id="UP000663850">
    <property type="component" value="Unassembled WGS sequence"/>
</dbReference>
<dbReference type="Gene3D" id="3.40.50.300">
    <property type="entry name" value="P-loop containing nucleotide triphosphate hydrolases"/>
    <property type="match status" value="1"/>
</dbReference>
<dbReference type="CDD" id="cd00198">
    <property type="entry name" value="vWFA"/>
    <property type="match status" value="1"/>
</dbReference>
<evidence type="ECO:0000313" key="3">
    <source>
        <dbReference type="EMBL" id="CAE6486977.1"/>
    </source>
</evidence>
<dbReference type="SUPFAM" id="SSF53300">
    <property type="entry name" value="vWA-like"/>
    <property type="match status" value="1"/>
</dbReference>
<gene>
    <name evidence="3" type="ORF">RDB_LOCUS80605</name>
</gene>
<comment type="caution">
    <text evidence="3">The sequence shown here is derived from an EMBL/GenBank/DDBJ whole genome shotgun (WGS) entry which is preliminary data.</text>
</comment>
<dbReference type="PROSITE" id="PS50234">
    <property type="entry name" value="VWFA"/>
    <property type="match status" value="1"/>
</dbReference>
<protein>
    <recommendedName>
        <fullName evidence="2">VWFA domain-containing protein</fullName>
    </recommendedName>
</protein>
<name>A0A8H3CMF3_9AGAM</name>